<accession>A0ABW1IKT8</accession>
<dbReference type="SUPFAM" id="SSF46785">
    <property type="entry name" value="Winged helix' DNA-binding domain"/>
    <property type="match status" value="1"/>
</dbReference>
<reference evidence="6" key="1">
    <citation type="journal article" date="2019" name="Int. J. Syst. Evol. Microbiol.">
        <title>The Global Catalogue of Microorganisms (GCM) 10K type strain sequencing project: providing services to taxonomists for standard genome sequencing and annotation.</title>
        <authorList>
            <consortium name="The Broad Institute Genomics Platform"/>
            <consortium name="The Broad Institute Genome Sequencing Center for Infectious Disease"/>
            <person name="Wu L."/>
            <person name="Ma J."/>
        </authorList>
    </citation>
    <scope>NUCLEOTIDE SEQUENCE [LARGE SCALE GENOMIC DNA]</scope>
    <source>
        <strain evidence="6">CCM 8749</strain>
    </source>
</reference>
<sequence length="113" mass="13043">MNPSVLCPRFEKAMSIISQRWTGLIIYQLLSGPQRFCAIESSIAISGRVLSERLKDLEQQGIVHREVFPETPVRIEYSLTDKGKALEPILREIEKWSQAWIDQIGDCHEEFKI</sequence>
<dbReference type="InterPro" id="IPR036390">
    <property type="entry name" value="WH_DNA-bd_sf"/>
</dbReference>
<evidence type="ECO:0000256" key="1">
    <source>
        <dbReference type="ARBA" id="ARBA00023015"/>
    </source>
</evidence>
<name>A0ABW1IKT8_9BACL</name>
<dbReference type="EMBL" id="JBHSQV010000029">
    <property type="protein sequence ID" value="MFC5985671.1"/>
    <property type="molecule type" value="Genomic_DNA"/>
</dbReference>
<evidence type="ECO:0000256" key="3">
    <source>
        <dbReference type="ARBA" id="ARBA00023163"/>
    </source>
</evidence>
<keyword evidence="2" id="KW-0238">DNA-binding</keyword>
<dbReference type="Pfam" id="PF01638">
    <property type="entry name" value="HxlR"/>
    <property type="match status" value="1"/>
</dbReference>
<gene>
    <name evidence="5" type="ORF">ACFPXP_04395</name>
</gene>
<evidence type="ECO:0000313" key="5">
    <source>
        <dbReference type="EMBL" id="MFC5985671.1"/>
    </source>
</evidence>
<dbReference type="PANTHER" id="PTHR33204">
    <property type="entry name" value="TRANSCRIPTIONAL REGULATOR, MARR FAMILY"/>
    <property type="match status" value="1"/>
</dbReference>
<comment type="caution">
    <text evidence="5">The sequence shown here is derived from an EMBL/GenBank/DDBJ whole genome shotgun (WGS) entry which is preliminary data.</text>
</comment>
<dbReference type="PANTHER" id="PTHR33204:SF1">
    <property type="entry name" value="TRANSCRIPTIONAL REGULATOR, MARR FAMILY"/>
    <property type="match status" value="1"/>
</dbReference>
<keyword evidence="6" id="KW-1185">Reference proteome</keyword>
<dbReference type="CDD" id="cd00090">
    <property type="entry name" value="HTH_ARSR"/>
    <property type="match status" value="1"/>
</dbReference>
<keyword evidence="3" id="KW-0804">Transcription</keyword>
<evidence type="ECO:0000256" key="2">
    <source>
        <dbReference type="ARBA" id="ARBA00023125"/>
    </source>
</evidence>
<dbReference type="InterPro" id="IPR011991">
    <property type="entry name" value="ArsR-like_HTH"/>
</dbReference>
<dbReference type="InterPro" id="IPR036388">
    <property type="entry name" value="WH-like_DNA-bd_sf"/>
</dbReference>
<feature type="domain" description="HTH hxlR-type" evidence="4">
    <location>
        <begin position="7"/>
        <end position="105"/>
    </location>
</feature>
<organism evidence="5 6">
    <name type="scientific">Marinicrinis lubricantis</name>
    <dbReference type="NCBI Taxonomy" id="2086470"/>
    <lineage>
        <taxon>Bacteria</taxon>
        <taxon>Bacillati</taxon>
        <taxon>Bacillota</taxon>
        <taxon>Bacilli</taxon>
        <taxon>Bacillales</taxon>
        <taxon>Paenibacillaceae</taxon>
    </lineage>
</organism>
<dbReference type="Gene3D" id="1.10.10.10">
    <property type="entry name" value="Winged helix-like DNA-binding domain superfamily/Winged helix DNA-binding domain"/>
    <property type="match status" value="1"/>
</dbReference>
<protein>
    <submittedName>
        <fullName evidence="5">Winged helix-turn-helix transcriptional regulator</fullName>
    </submittedName>
</protein>
<keyword evidence="1" id="KW-0805">Transcription regulation</keyword>
<proteinExistence type="predicted"/>
<dbReference type="Proteomes" id="UP001596250">
    <property type="component" value="Unassembled WGS sequence"/>
</dbReference>
<evidence type="ECO:0000259" key="4">
    <source>
        <dbReference type="PROSITE" id="PS51118"/>
    </source>
</evidence>
<dbReference type="InterPro" id="IPR002577">
    <property type="entry name" value="HTH_HxlR"/>
</dbReference>
<dbReference type="PROSITE" id="PS51118">
    <property type="entry name" value="HTH_HXLR"/>
    <property type="match status" value="1"/>
</dbReference>
<evidence type="ECO:0000313" key="6">
    <source>
        <dbReference type="Proteomes" id="UP001596250"/>
    </source>
</evidence>
<dbReference type="RefSeq" id="WP_379892741.1">
    <property type="nucleotide sequence ID" value="NZ_CBCSCT010000012.1"/>
</dbReference>